<dbReference type="EMBL" id="BAABHC010000002">
    <property type="protein sequence ID" value="GAA4424922.1"/>
    <property type="molecule type" value="Genomic_DNA"/>
</dbReference>
<reference evidence="2" key="1">
    <citation type="journal article" date="2019" name="Int. J. Syst. Evol. Microbiol.">
        <title>The Global Catalogue of Microorganisms (GCM) 10K type strain sequencing project: providing services to taxonomists for standard genome sequencing and annotation.</title>
        <authorList>
            <consortium name="The Broad Institute Genomics Platform"/>
            <consortium name="The Broad Institute Genome Sequencing Center for Infectious Disease"/>
            <person name="Wu L."/>
            <person name="Ma J."/>
        </authorList>
    </citation>
    <scope>NUCLEOTIDE SEQUENCE [LARGE SCALE GENOMIC DNA]</scope>
    <source>
        <strain evidence="2">JCM 17926</strain>
    </source>
</reference>
<dbReference type="Proteomes" id="UP001500552">
    <property type="component" value="Unassembled WGS sequence"/>
</dbReference>
<sequence length="92" mass="10188">METSMNDLKNKAARINPEHREGPVASIIEEQTAKIPSDVYLWAAIGSIAASLAFKIMKQEKNALFVGQWAPTFLLLGNYNKMVKLLGHDSKS</sequence>
<organism evidence="1 2">
    <name type="scientific">Pontibacter saemangeumensis</name>
    <dbReference type="NCBI Taxonomy" id="1084525"/>
    <lineage>
        <taxon>Bacteria</taxon>
        <taxon>Pseudomonadati</taxon>
        <taxon>Bacteroidota</taxon>
        <taxon>Cytophagia</taxon>
        <taxon>Cytophagales</taxon>
        <taxon>Hymenobacteraceae</taxon>
        <taxon>Pontibacter</taxon>
    </lineage>
</organism>
<accession>A0ABP8LAN6</accession>
<name>A0ABP8LAN6_9BACT</name>
<comment type="caution">
    <text evidence="1">The sequence shown here is derived from an EMBL/GenBank/DDBJ whole genome shotgun (WGS) entry which is preliminary data.</text>
</comment>
<gene>
    <name evidence="1" type="ORF">GCM10023188_05330</name>
</gene>
<evidence type="ECO:0000313" key="1">
    <source>
        <dbReference type="EMBL" id="GAA4424922.1"/>
    </source>
</evidence>
<protein>
    <submittedName>
        <fullName evidence="1">Uncharacterized protein</fullName>
    </submittedName>
</protein>
<evidence type="ECO:0000313" key="2">
    <source>
        <dbReference type="Proteomes" id="UP001500552"/>
    </source>
</evidence>
<proteinExistence type="predicted"/>
<keyword evidence="2" id="KW-1185">Reference proteome</keyword>
<dbReference type="RefSeq" id="WP_345156603.1">
    <property type="nucleotide sequence ID" value="NZ_BAABHC010000002.1"/>
</dbReference>